<feature type="compositionally biased region" description="Basic residues" evidence="1">
    <location>
        <begin position="1"/>
        <end position="17"/>
    </location>
</feature>
<accession>A0A0A8K1K8</accession>
<feature type="region of interest" description="Disordered" evidence="1">
    <location>
        <begin position="41"/>
        <end position="70"/>
    </location>
</feature>
<protein>
    <submittedName>
        <fullName evidence="2">Uncharacterized protein</fullName>
    </submittedName>
</protein>
<dbReference type="AlphaFoldDB" id="A0A0A8K1K8"/>
<evidence type="ECO:0000256" key="1">
    <source>
        <dbReference type="SAM" id="MobiDB-lite"/>
    </source>
</evidence>
<dbReference type="HOGENOM" id="CLU_962452_0_0_5"/>
<reference evidence="2 3" key="1">
    <citation type="submission" date="2014-09" db="EMBL/GenBank/DDBJ databases">
        <title>Genome sequencing of Methyloceanibacter caenitepidi Gela4.</title>
        <authorList>
            <person name="Takeuchi M."/>
            <person name="Susumu S."/>
            <person name="Kamagata Y."/>
            <person name="Oshima K."/>
            <person name="Hattori M."/>
            <person name="Iwasaki W."/>
        </authorList>
    </citation>
    <scope>NUCLEOTIDE SEQUENCE [LARGE SCALE GENOMIC DNA]</scope>
    <source>
        <strain evidence="2 3">Gela4</strain>
    </source>
</reference>
<gene>
    <name evidence="2" type="ORF">GL4_0902</name>
</gene>
<name>A0A0A8K1K8_9HYPH</name>
<dbReference type="EMBL" id="AP014648">
    <property type="protein sequence ID" value="BAQ16362.1"/>
    <property type="molecule type" value="Genomic_DNA"/>
</dbReference>
<dbReference type="Proteomes" id="UP000031643">
    <property type="component" value="Chromosome"/>
</dbReference>
<dbReference type="KEGG" id="mcg:GL4_0902"/>
<evidence type="ECO:0000313" key="2">
    <source>
        <dbReference type="EMBL" id="BAQ16362.1"/>
    </source>
</evidence>
<evidence type="ECO:0000313" key="3">
    <source>
        <dbReference type="Proteomes" id="UP000031643"/>
    </source>
</evidence>
<sequence>MSRRRRGDCREQKRRGERRAEQQRMARCACYSGMKNLVGGSRAIHAPGTSARSRRRPLPPRSASEIHETPCPSAHPIAPIVLVDPTVIKGCMIQLVQGRNTRLEIAAPWLRPGGIGGQPFWSPRMAESCGTSERWRKTAARYEGDRSPPTVYSLRLYLCGAVRLVSAIGVRAVDMRSSDPCGAVLSGSRRALFPLHLGLDRGMGVLRGIPQRGVEAFEITDDPLGHLHIGLVDHQQAPAQLVVQRPVGSGLLLLCRKARAQLITLRYQFLNGGSACKSGGFDGLVRGQF</sequence>
<proteinExistence type="predicted"/>
<organism evidence="2 3">
    <name type="scientific">Methyloceanibacter caenitepidi</name>
    <dbReference type="NCBI Taxonomy" id="1384459"/>
    <lineage>
        <taxon>Bacteria</taxon>
        <taxon>Pseudomonadati</taxon>
        <taxon>Pseudomonadota</taxon>
        <taxon>Alphaproteobacteria</taxon>
        <taxon>Hyphomicrobiales</taxon>
        <taxon>Hyphomicrobiaceae</taxon>
        <taxon>Methyloceanibacter</taxon>
    </lineage>
</organism>
<feature type="region of interest" description="Disordered" evidence="1">
    <location>
        <begin position="1"/>
        <end position="25"/>
    </location>
</feature>
<keyword evidence="3" id="KW-1185">Reference proteome</keyword>